<keyword evidence="3 5" id="KW-1133">Transmembrane helix</keyword>
<evidence type="ECO:0000256" key="2">
    <source>
        <dbReference type="ARBA" id="ARBA00022692"/>
    </source>
</evidence>
<dbReference type="Pfam" id="PF07681">
    <property type="entry name" value="DoxX"/>
    <property type="match status" value="1"/>
</dbReference>
<sequence>MTEFAASLLSSSILMIVARVVLASFFLIAGIFGIFNFPAVVQEMSAASLMAPKLMAVATIATQLVGSILLITNVAGLSWLGAVMLAVFTLLCIPFGHPFWQFEEPQRTQHLQIALEHFALSGGLLIAAIVSLR</sequence>
<evidence type="ECO:0000313" key="7">
    <source>
        <dbReference type="Proteomes" id="UP000181903"/>
    </source>
</evidence>
<dbReference type="RefSeq" id="WP_060548851.1">
    <property type="nucleotide sequence ID" value="NZ_JYLI01000007.1"/>
</dbReference>
<feature type="transmembrane region" description="Helical" evidence="5">
    <location>
        <begin position="54"/>
        <end position="72"/>
    </location>
</feature>
<keyword evidence="7" id="KW-1185">Reference proteome</keyword>
<organism evidence="6 7">
    <name type="scientific">Pseudomonas poae</name>
    <dbReference type="NCBI Taxonomy" id="200451"/>
    <lineage>
        <taxon>Bacteria</taxon>
        <taxon>Pseudomonadati</taxon>
        <taxon>Pseudomonadota</taxon>
        <taxon>Gammaproteobacteria</taxon>
        <taxon>Pseudomonadales</taxon>
        <taxon>Pseudomonadaceae</taxon>
        <taxon>Pseudomonas</taxon>
    </lineage>
</organism>
<dbReference type="EMBL" id="LT629706">
    <property type="protein sequence ID" value="SDN66672.1"/>
    <property type="molecule type" value="Genomic_DNA"/>
</dbReference>
<evidence type="ECO:0000256" key="1">
    <source>
        <dbReference type="ARBA" id="ARBA00004141"/>
    </source>
</evidence>
<feature type="transmembrane region" description="Helical" evidence="5">
    <location>
        <begin position="112"/>
        <end position="132"/>
    </location>
</feature>
<evidence type="ECO:0000256" key="5">
    <source>
        <dbReference type="SAM" id="Phobius"/>
    </source>
</evidence>
<evidence type="ECO:0000256" key="3">
    <source>
        <dbReference type="ARBA" id="ARBA00022989"/>
    </source>
</evidence>
<feature type="transmembrane region" description="Helical" evidence="5">
    <location>
        <begin position="12"/>
        <end position="34"/>
    </location>
</feature>
<dbReference type="InterPro" id="IPR032808">
    <property type="entry name" value="DoxX"/>
</dbReference>
<reference evidence="6 7" key="1">
    <citation type="submission" date="2016-10" db="EMBL/GenBank/DDBJ databases">
        <authorList>
            <person name="Varghese N."/>
            <person name="Submissions S."/>
        </authorList>
    </citation>
    <scope>NUCLEOTIDE SEQUENCE [LARGE SCALE GENOMIC DNA]</scope>
    <source>
        <strain evidence="6 7">BS2776</strain>
    </source>
</reference>
<gene>
    <name evidence="6" type="ORF">SAMN04490208_1054</name>
</gene>
<keyword evidence="2 5" id="KW-0812">Transmembrane</keyword>
<evidence type="ECO:0000256" key="4">
    <source>
        <dbReference type="ARBA" id="ARBA00023136"/>
    </source>
</evidence>
<name>A0ABY0RCS7_9PSED</name>
<keyword evidence="4 5" id="KW-0472">Membrane</keyword>
<feature type="transmembrane region" description="Helical" evidence="5">
    <location>
        <begin position="79"/>
        <end position="100"/>
    </location>
</feature>
<comment type="subcellular location">
    <subcellularLocation>
        <location evidence="1">Membrane</location>
        <topology evidence="1">Multi-pass membrane protein</topology>
    </subcellularLocation>
</comment>
<evidence type="ECO:0000313" key="6">
    <source>
        <dbReference type="EMBL" id="SDN66672.1"/>
    </source>
</evidence>
<accession>A0ABY0RCS7</accession>
<dbReference type="Proteomes" id="UP000181903">
    <property type="component" value="Chromosome I"/>
</dbReference>
<protein>
    <submittedName>
        <fullName evidence="6">Transmembrane protein</fullName>
    </submittedName>
</protein>
<proteinExistence type="predicted"/>